<name>A0A6J5ZVJ4_9ZZZZ</name>
<comment type="subcellular location">
    <subcellularLocation>
        <location evidence="1">Membrane</location>
        <topology evidence="1">Multi-pass membrane protein</topology>
    </subcellularLocation>
</comment>
<evidence type="ECO:0000256" key="5">
    <source>
        <dbReference type="SAM" id="Phobius"/>
    </source>
</evidence>
<proteinExistence type="predicted"/>
<dbReference type="InterPro" id="IPR020846">
    <property type="entry name" value="MFS_dom"/>
</dbReference>
<dbReference type="CDD" id="cd17316">
    <property type="entry name" value="MFS_SV2_like"/>
    <property type="match status" value="1"/>
</dbReference>
<evidence type="ECO:0000256" key="4">
    <source>
        <dbReference type="ARBA" id="ARBA00023136"/>
    </source>
</evidence>
<dbReference type="EMBL" id="CAESAN010000147">
    <property type="protein sequence ID" value="CAB4346734.1"/>
    <property type="molecule type" value="Genomic_DNA"/>
</dbReference>
<dbReference type="PANTHER" id="PTHR23508:SF10">
    <property type="entry name" value="CARBOXYLIC ACID TRANSPORTER PROTEIN HOMOLOG"/>
    <property type="match status" value="1"/>
</dbReference>
<feature type="transmembrane region" description="Helical" evidence="5">
    <location>
        <begin position="284"/>
        <end position="304"/>
    </location>
</feature>
<evidence type="ECO:0000256" key="3">
    <source>
        <dbReference type="ARBA" id="ARBA00022989"/>
    </source>
</evidence>
<reference evidence="7" key="1">
    <citation type="submission" date="2020-05" db="EMBL/GenBank/DDBJ databases">
        <authorList>
            <person name="Chiriac C."/>
            <person name="Salcher M."/>
            <person name="Ghai R."/>
            <person name="Kavagutti S V."/>
        </authorList>
    </citation>
    <scope>NUCLEOTIDE SEQUENCE</scope>
</reference>
<feature type="transmembrane region" description="Helical" evidence="5">
    <location>
        <begin position="178"/>
        <end position="196"/>
    </location>
</feature>
<feature type="transmembrane region" description="Helical" evidence="5">
    <location>
        <begin position="373"/>
        <end position="395"/>
    </location>
</feature>
<feature type="transmembrane region" description="Helical" evidence="5">
    <location>
        <begin position="116"/>
        <end position="137"/>
    </location>
</feature>
<evidence type="ECO:0000313" key="7">
    <source>
        <dbReference type="EMBL" id="CAB4346734.1"/>
    </source>
</evidence>
<dbReference type="PROSITE" id="PS50850">
    <property type="entry name" value="MFS"/>
    <property type="match status" value="1"/>
</dbReference>
<sequence>MTGTAPNAILERLDAIRVWPYPRRVLMALGAAYFFAFYDIVNIGDALPRIAEQFDISSETAAYAISVGLLGSVVGSLAVAVISDRFGRRPGLLISVAMFTVGSLIIAFSGSFTVLLVGRFITGMGIGAEAAAAAAYLNGISPTRLRGRAGCHAVVWGYVGIAITPLVALALVPNFTDGWRAMFVLAALGGLAIIPFRNRLPESPRWLVVKGEHDEALELVEEAERFAATQGPPPPMAELKPPLKLRSFWVSASLFFAIWLIYYVGNYGWLTLAPTLLTDEGFSLTSSLTFLCVTGIGMVIGALASVRYSERFERKFTIAASLTVFAAALIVIGLAPVAGVIMFFGLIVSATIGFAVPMMYVNTAEQFATNMRARGISIGIGVGHLGGAAAPFVILPAAAVGFFWGVGLMALTALVAAVLVLFGQSMTGRSMD</sequence>
<dbReference type="InterPro" id="IPR011701">
    <property type="entry name" value="MFS"/>
</dbReference>
<feature type="transmembrane region" description="Helical" evidence="5">
    <location>
        <begin position="341"/>
        <end position="361"/>
    </location>
</feature>
<organism evidence="7">
    <name type="scientific">freshwater metagenome</name>
    <dbReference type="NCBI Taxonomy" id="449393"/>
    <lineage>
        <taxon>unclassified sequences</taxon>
        <taxon>metagenomes</taxon>
        <taxon>ecological metagenomes</taxon>
    </lineage>
</organism>
<keyword evidence="3 5" id="KW-1133">Transmembrane helix</keyword>
<feature type="transmembrane region" description="Helical" evidence="5">
    <location>
        <begin position="401"/>
        <end position="422"/>
    </location>
</feature>
<dbReference type="GO" id="GO:0005886">
    <property type="term" value="C:plasma membrane"/>
    <property type="evidence" value="ECO:0007669"/>
    <property type="project" value="TreeGrafter"/>
</dbReference>
<feature type="transmembrane region" description="Helical" evidence="5">
    <location>
        <begin position="21"/>
        <end position="41"/>
    </location>
</feature>
<feature type="transmembrane region" description="Helical" evidence="5">
    <location>
        <begin position="91"/>
        <end position="110"/>
    </location>
</feature>
<accession>A0A6J5ZVJ4</accession>
<keyword evidence="2 5" id="KW-0812">Transmembrane</keyword>
<evidence type="ECO:0000256" key="2">
    <source>
        <dbReference type="ARBA" id="ARBA00022692"/>
    </source>
</evidence>
<evidence type="ECO:0000259" key="6">
    <source>
        <dbReference type="PROSITE" id="PS50850"/>
    </source>
</evidence>
<dbReference type="PROSITE" id="PS00216">
    <property type="entry name" value="SUGAR_TRANSPORT_1"/>
    <property type="match status" value="1"/>
</dbReference>
<feature type="transmembrane region" description="Helical" evidence="5">
    <location>
        <begin position="245"/>
        <end position="264"/>
    </location>
</feature>
<dbReference type="Pfam" id="PF07690">
    <property type="entry name" value="MFS_1"/>
    <property type="match status" value="1"/>
</dbReference>
<dbReference type="GO" id="GO:0046943">
    <property type="term" value="F:carboxylic acid transmembrane transporter activity"/>
    <property type="evidence" value="ECO:0007669"/>
    <property type="project" value="TreeGrafter"/>
</dbReference>
<dbReference type="SUPFAM" id="SSF103473">
    <property type="entry name" value="MFS general substrate transporter"/>
    <property type="match status" value="1"/>
</dbReference>
<feature type="transmembrane region" description="Helical" evidence="5">
    <location>
        <begin position="149"/>
        <end position="172"/>
    </location>
</feature>
<feature type="transmembrane region" description="Helical" evidence="5">
    <location>
        <begin position="61"/>
        <end position="82"/>
    </location>
</feature>
<feature type="transmembrane region" description="Helical" evidence="5">
    <location>
        <begin position="316"/>
        <end position="335"/>
    </location>
</feature>
<dbReference type="InterPro" id="IPR036259">
    <property type="entry name" value="MFS_trans_sf"/>
</dbReference>
<dbReference type="AlphaFoldDB" id="A0A6J5ZVJ4"/>
<protein>
    <submittedName>
        <fullName evidence="7">Unannotated protein</fullName>
    </submittedName>
</protein>
<evidence type="ECO:0000256" key="1">
    <source>
        <dbReference type="ARBA" id="ARBA00004141"/>
    </source>
</evidence>
<dbReference type="InterPro" id="IPR005829">
    <property type="entry name" value="Sugar_transporter_CS"/>
</dbReference>
<gene>
    <name evidence="7" type="ORF">UFOPK3547_01452</name>
</gene>
<dbReference type="Gene3D" id="1.20.1250.20">
    <property type="entry name" value="MFS general substrate transporter like domains"/>
    <property type="match status" value="1"/>
</dbReference>
<keyword evidence="4 5" id="KW-0472">Membrane</keyword>
<dbReference type="PANTHER" id="PTHR23508">
    <property type="entry name" value="CARBOXYLIC ACID TRANSPORTER PROTEIN HOMOLOG"/>
    <property type="match status" value="1"/>
</dbReference>
<feature type="domain" description="Major facilitator superfamily (MFS) profile" evidence="6">
    <location>
        <begin position="25"/>
        <end position="425"/>
    </location>
</feature>